<sequence length="78" mass="8595">QPFAFNDTRDAAPVVLSLMEPGAIVEYHSPAWVIPATTLSLKTKVGLNSPRKPLKPFCLPLHVRLGWPFSGSGRRLSR</sequence>
<name>A0A382ZRD5_9ZZZZ</name>
<feature type="non-terminal residue" evidence="1">
    <location>
        <position position="1"/>
    </location>
</feature>
<accession>A0A382ZRD5</accession>
<organism evidence="1">
    <name type="scientific">marine metagenome</name>
    <dbReference type="NCBI Taxonomy" id="408172"/>
    <lineage>
        <taxon>unclassified sequences</taxon>
        <taxon>metagenomes</taxon>
        <taxon>ecological metagenomes</taxon>
    </lineage>
</organism>
<proteinExistence type="predicted"/>
<dbReference type="EMBL" id="UINC01186011">
    <property type="protein sequence ID" value="SVD98022.1"/>
    <property type="molecule type" value="Genomic_DNA"/>
</dbReference>
<protein>
    <submittedName>
        <fullName evidence="1">Uncharacterized protein</fullName>
    </submittedName>
</protein>
<gene>
    <name evidence="1" type="ORF">METZ01_LOCUS450876</name>
</gene>
<dbReference type="AlphaFoldDB" id="A0A382ZRD5"/>
<reference evidence="1" key="1">
    <citation type="submission" date="2018-05" db="EMBL/GenBank/DDBJ databases">
        <authorList>
            <person name="Lanie J.A."/>
            <person name="Ng W.-L."/>
            <person name="Kazmierczak K.M."/>
            <person name="Andrzejewski T.M."/>
            <person name="Davidsen T.M."/>
            <person name="Wayne K.J."/>
            <person name="Tettelin H."/>
            <person name="Glass J.I."/>
            <person name="Rusch D."/>
            <person name="Podicherti R."/>
            <person name="Tsui H.-C.T."/>
            <person name="Winkler M.E."/>
        </authorList>
    </citation>
    <scope>NUCLEOTIDE SEQUENCE</scope>
</reference>
<evidence type="ECO:0000313" key="1">
    <source>
        <dbReference type="EMBL" id="SVD98022.1"/>
    </source>
</evidence>